<comment type="caution">
    <text evidence="11">The sequence shown here is derived from an EMBL/GenBank/DDBJ whole genome shotgun (WGS) entry which is preliminary data.</text>
</comment>
<keyword evidence="2" id="KW-0808">Transferase</keyword>
<comment type="similarity">
    <text evidence="8">Belongs to the bacterial reverse transcriptase family.</text>
</comment>
<reference evidence="12" key="1">
    <citation type="journal article" date="2019" name="Int. J. Syst. Evol. Microbiol.">
        <title>The Global Catalogue of Microorganisms (GCM) 10K type strain sequencing project: providing services to taxonomists for standard genome sequencing and annotation.</title>
        <authorList>
            <consortium name="The Broad Institute Genomics Platform"/>
            <consortium name="The Broad Institute Genome Sequencing Center for Infectious Disease"/>
            <person name="Wu L."/>
            <person name="Ma J."/>
        </authorList>
    </citation>
    <scope>NUCLEOTIDE SEQUENCE [LARGE SCALE GENOMIC DNA]</scope>
    <source>
        <strain evidence="12">JCM 16601</strain>
    </source>
</reference>
<evidence type="ECO:0000259" key="10">
    <source>
        <dbReference type="PROSITE" id="PS50878"/>
    </source>
</evidence>
<feature type="domain" description="Reverse transcriptase" evidence="10">
    <location>
        <begin position="56"/>
        <end position="266"/>
    </location>
</feature>
<evidence type="ECO:0000256" key="8">
    <source>
        <dbReference type="ARBA" id="ARBA00034120"/>
    </source>
</evidence>
<evidence type="ECO:0000256" key="6">
    <source>
        <dbReference type="ARBA" id="ARBA00022918"/>
    </source>
</evidence>
<dbReference type="Pfam" id="PF00078">
    <property type="entry name" value="RVT_1"/>
    <property type="match status" value="1"/>
</dbReference>
<evidence type="ECO:0000256" key="7">
    <source>
        <dbReference type="ARBA" id="ARBA00023118"/>
    </source>
</evidence>
<evidence type="ECO:0000256" key="2">
    <source>
        <dbReference type="ARBA" id="ARBA00022679"/>
    </source>
</evidence>
<dbReference type="EMBL" id="BAAAZC010000019">
    <property type="protein sequence ID" value="GAA3976593.1"/>
    <property type="molecule type" value="Genomic_DNA"/>
</dbReference>
<dbReference type="RefSeq" id="WP_259087276.1">
    <property type="nucleotide sequence ID" value="NZ_BAAAZC010000019.1"/>
</dbReference>
<dbReference type="EC" id="2.7.7.49" evidence="1"/>
<dbReference type="GO" id="GO:0003964">
    <property type="term" value="F:RNA-directed DNA polymerase activity"/>
    <property type="evidence" value="ECO:0007669"/>
    <property type="project" value="UniProtKB-KW"/>
</dbReference>
<dbReference type="InterPro" id="IPR043502">
    <property type="entry name" value="DNA/RNA_pol_sf"/>
</dbReference>
<keyword evidence="7" id="KW-0051">Antiviral defense</keyword>
<dbReference type="SUPFAM" id="SSF56672">
    <property type="entry name" value="DNA/RNA polymerases"/>
    <property type="match status" value="1"/>
</dbReference>
<dbReference type="PRINTS" id="PR00866">
    <property type="entry name" value="RNADNAPOLMS"/>
</dbReference>
<dbReference type="InterPro" id="IPR051083">
    <property type="entry name" value="GrpII_Intron_Splice-Mob/Def"/>
</dbReference>
<gene>
    <name evidence="11" type="ORF">GCM10022210_29210</name>
</gene>
<keyword evidence="5" id="KW-0460">Magnesium</keyword>
<keyword evidence="3" id="KW-0548">Nucleotidyltransferase</keyword>
<protein>
    <recommendedName>
        <fullName evidence="1">RNA-directed DNA polymerase</fullName>
        <ecNumber evidence="1">2.7.7.49</ecNumber>
    </recommendedName>
</protein>
<sequence length="342" mass="39833">MDFQHYQKKFTEKALQAGYSADKISKCLAYAEKLFDSGVPVIYNMEHLSGLVGYNTTYISRAIDHTEYFYKTFDVPKRNGDKRKISEPLPSLKEIQYWILHEILYKVEPSVYAKAYVPLSSLKQNLIFHRNQPTVLTLDIKDFFTSINRVKIGNVFKTLGYSLVMANLLSKLCSLEDSLPQGAPTSPYLSNLILKDFDDEIALFCLPQKIRYTRYADDLAFSGTFNKNEIITKVEQLLKKTGLVLNQEKTKLMAKGDRQIVTGIVVNEKLQARKELRLEIRQQMYFIKKFGMASHIEKIKNEKANYFHHLLGQINFIIYLNQDDKEFIEYRQYLNDLNRQKA</sequence>
<comment type="catalytic activity">
    <reaction evidence="9">
        <text>DNA(n) + a 2'-deoxyribonucleoside 5'-triphosphate = DNA(n+1) + diphosphate</text>
        <dbReference type="Rhea" id="RHEA:22508"/>
        <dbReference type="Rhea" id="RHEA-COMP:17339"/>
        <dbReference type="Rhea" id="RHEA-COMP:17340"/>
        <dbReference type="ChEBI" id="CHEBI:33019"/>
        <dbReference type="ChEBI" id="CHEBI:61560"/>
        <dbReference type="ChEBI" id="CHEBI:173112"/>
        <dbReference type="EC" id="2.7.7.49"/>
    </reaction>
</comment>
<dbReference type="PANTHER" id="PTHR34047:SF7">
    <property type="entry name" value="RNA-DIRECTED DNA POLYMERASE"/>
    <property type="match status" value="1"/>
</dbReference>
<dbReference type="InterPro" id="IPR000123">
    <property type="entry name" value="Reverse_transcriptase_msDNA"/>
</dbReference>
<keyword evidence="4" id="KW-0479">Metal-binding</keyword>
<evidence type="ECO:0000256" key="1">
    <source>
        <dbReference type="ARBA" id="ARBA00012493"/>
    </source>
</evidence>
<evidence type="ECO:0000313" key="11">
    <source>
        <dbReference type="EMBL" id="GAA3976593.1"/>
    </source>
</evidence>
<evidence type="ECO:0000256" key="3">
    <source>
        <dbReference type="ARBA" id="ARBA00022695"/>
    </source>
</evidence>
<evidence type="ECO:0000313" key="12">
    <source>
        <dbReference type="Proteomes" id="UP001500742"/>
    </source>
</evidence>
<dbReference type="Proteomes" id="UP001500742">
    <property type="component" value="Unassembled WGS sequence"/>
</dbReference>
<evidence type="ECO:0000256" key="4">
    <source>
        <dbReference type="ARBA" id="ARBA00022723"/>
    </source>
</evidence>
<dbReference type="PROSITE" id="PS50878">
    <property type="entry name" value="RT_POL"/>
    <property type="match status" value="1"/>
</dbReference>
<dbReference type="InterPro" id="IPR000477">
    <property type="entry name" value="RT_dom"/>
</dbReference>
<accession>A0ABP7Q5L7</accession>
<evidence type="ECO:0000256" key="5">
    <source>
        <dbReference type="ARBA" id="ARBA00022842"/>
    </source>
</evidence>
<dbReference type="CDD" id="cd03487">
    <property type="entry name" value="RT_Bac_retron_II"/>
    <property type="match status" value="1"/>
</dbReference>
<evidence type="ECO:0000256" key="9">
    <source>
        <dbReference type="ARBA" id="ARBA00048173"/>
    </source>
</evidence>
<name>A0ABP7Q5L7_9SPHI</name>
<organism evidence="11 12">
    <name type="scientific">Mucilaginibacter dorajii</name>
    <dbReference type="NCBI Taxonomy" id="692994"/>
    <lineage>
        <taxon>Bacteria</taxon>
        <taxon>Pseudomonadati</taxon>
        <taxon>Bacteroidota</taxon>
        <taxon>Sphingobacteriia</taxon>
        <taxon>Sphingobacteriales</taxon>
        <taxon>Sphingobacteriaceae</taxon>
        <taxon>Mucilaginibacter</taxon>
    </lineage>
</organism>
<keyword evidence="6 11" id="KW-0695">RNA-directed DNA polymerase</keyword>
<proteinExistence type="inferred from homology"/>
<keyword evidence="12" id="KW-1185">Reference proteome</keyword>
<dbReference type="PANTHER" id="PTHR34047">
    <property type="entry name" value="NUCLEAR INTRON MATURASE 1, MITOCHONDRIAL-RELATED"/>
    <property type="match status" value="1"/>
</dbReference>